<accession>A0A4R5X5R2</accession>
<comment type="caution">
    <text evidence="3">The sequence shown here is derived from an EMBL/GenBank/DDBJ whole genome shotgun (WGS) entry which is preliminary data.</text>
</comment>
<name>A0A4R5X5R2_9MYCO</name>
<dbReference type="EMBL" id="SDLP01000004">
    <property type="protein sequence ID" value="TDL07502.1"/>
    <property type="molecule type" value="Genomic_DNA"/>
</dbReference>
<dbReference type="InterPro" id="IPR036610">
    <property type="entry name" value="PEBP-like_sf"/>
</dbReference>
<dbReference type="PANTHER" id="PTHR30289:SF1">
    <property type="entry name" value="PEBP (PHOSPHATIDYLETHANOLAMINE-BINDING PROTEIN) FAMILY PROTEIN"/>
    <property type="match status" value="1"/>
</dbReference>
<protein>
    <submittedName>
        <fullName evidence="3">YbhB/YbcL family Raf kinase inhibitor-like protein</fullName>
    </submittedName>
</protein>
<feature type="compositionally biased region" description="Basic and acidic residues" evidence="2">
    <location>
        <begin position="199"/>
        <end position="214"/>
    </location>
</feature>
<dbReference type="SUPFAM" id="SSF49777">
    <property type="entry name" value="PEBP-like"/>
    <property type="match status" value="1"/>
</dbReference>
<dbReference type="AlphaFoldDB" id="A0A4R5X5R2"/>
<evidence type="ECO:0000313" key="3">
    <source>
        <dbReference type="EMBL" id="TDL07502.1"/>
    </source>
</evidence>
<proteinExistence type="inferred from homology"/>
<sequence length="214" mass="22875">MNSATRRSPPQVRAVVRELIGALLRPVRTSTRRSRLASLTAPACITVTSPSFADGGDIPIRHAGRGVGADVSPELHWTGVPDGTRALLLIVEDVDVPLPRPLWHTAAVMDPQLRHLCEGGLRSGVPGMRLLRTALGKRYSGPRPLSGHGVHHYRFTVLALSCPIDPGFRLARTAFADAANTVMASGSLTGTLSRPSDAPFDRTDLRSAGLGERE</sequence>
<evidence type="ECO:0000313" key="4">
    <source>
        <dbReference type="Proteomes" id="UP000294952"/>
    </source>
</evidence>
<dbReference type="Proteomes" id="UP000294952">
    <property type="component" value="Unassembled WGS sequence"/>
</dbReference>
<dbReference type="InterPro" id="IPR005247">
    <property type="entry name" value="YbhB_YbcL/LppC-like"/>
</dbReference>
<dbReference type="InterPro" id="IPR008914">
    <property type="entry name" value="PEBP"/>
</dbReference>
<dbReference type="Gene3D" id="3.90.280.10">
    <property type="entry name" value="PEBP-like"/>
    <property type="match status" value="1"/>
</dbReference>
<evidence type="ECO:0000256" key="2">
    <source>
        <dbReference type="SAM" id="MobiDB-lite"/>
    </source>
</evidence>
<comment type="similarity">
    <text evidence="1">Belongs to the UPF0098 family.</text>
</comment>
<reference evidence="3 4" key="1">
    <citation type="submission" date="2019-01" db="EMBL/GenBank/DDBJ databases">
        <title>High-quality-draft genome sequences of five non-tuberculosis mycobacteriaceae isolated from a nosocomial environment.</title>
        <authorList>
            <person name="Tiago I."/>
            <person name="Alarico S."/>
            <person name="Pereira S.G."/>
            <person name="Coelho C."/>
            <person name="Maranha A."/>
            <person name="Empadinhas N."/>
        </authorList>
    </citation>
    <scope>NUCLEOTIDE SEQUENCE [LARGE SCALE GENOMIC DNA]</scope>
    <source>
        <strain evidence="3 4">22DIII</strain>
    </source>
</reference>
<feature type="region of interest" description="Disordered" evidence="2">
    <location>
        <begin position="187"/>
        <end position="214"/>
    </location>
</feature>
<dbReference type="PANTHER" id="PTHR30289">
    <property type="entry name" value="UNCHARACTERIZED PROTEIN YBCL-RELATED"/>
    <property type="match status" value="1"/>
</dbReference>
<dbReference type="CDD" id="cd00865">
    <property type="entry name" value="PEBP_bact_arch"/>
    <property type="match status" value="1"/>
</dbReference>
<evidence type="ECO:0000256" key="1">
    <source>
        <dbReference type="ARBA" id="ARBA00007120"/>
    </source>
</evidence>
<gene>
    <name evidence="3" type="ORF">EUA04_16495</name>
</gene>
<organism evidence="3 4">
    <name type="scientific">Mycolicibacterium obuense</name>
    <dbReference type="NCBI Taxonomy" id="1807"/>
    <lineage>
        <taxon>Bacteria</taxon>
        <taxon>Bacillati</taxon>
        <taxon>Actinomycetota</taxon>
        <taxon>Actinomycetes</taxon>
        <taxon>Mycobacteriales</taxon>
        <taxon>Mycobacteriaceae</taxon>
        <taxon>Mycolicibacterium</taxon>
    </lineage>
</organism>
<dbReference type="Pfam" id="PF01161">
    <property type="entry name" value="PBP"/>
    <property type="match status" value="1"/>
</dbReference>